<feature type="region of interest" description="Disordered" evidence="1">
    <location>
        <begin position="85"/>
        <end position="119"/>
    </location>
</feature>
<dbReference type="Proteomes" id="UP001190700">
    <property type="component" value="Unassembled WGS sequence"/>
</dbReference>
<accession>A0AAE0F2V8</accession>
<comment type="caution">
    <text evidence="4">The sequence shown here is derived from an EMBL/GenBank/DDBJ whole genome shotgun (WGS) entry which is preliminary data.</text>
</comment>
<protein>
    <submittedName>
        <fullName evidence="4">Uncharacterized protein</fullName>
    </submittedName>
</protein>
<keyword evidence="2" id="KW-1133">Transmembrane helix</keyword>
<feature type="region of interest" description="Disordered" evidence="1">
    <location>
        <begin position="187"/>
        <end position="210"/>
    </location>
</feature>
<keyword evidence="2" id="KW-0472">Membrane</keyword>
<feature type="signal peptide" evidence="3">
    <location>
        <begin position="1"/>
        <end position="17"/>
    </location>
</feature>
<sequence length="210" mass="23275">MSFGALLCLEGSIYLLGHFCAWKVAPSFYVLGISLIGNGKKKHTRSRDLNVTLLAEGNQQITEQFDANTFGAVSMQEVNSRVKKKPNRYHQHSPCGYTSKAQGDEPAIGGKRTQSAKTYLQPSRRMEKPLEVAPNPLVGSVADWLNAYGKPTDGICNHMQHSKGLSLFRKAPKYGPHKWQQQVKNVRGSLMSQSRSSKWTPQESPLGGFL</sequence>
<evidence type="ECO:0000256" key="2">
    <source>
        <dbReference type="SAM" id="Phobius"/>
    </source>
</evidence>
<dbReference type="EMBL" id="LGRX02028136">
    <property type="protein sequence ID" value="KAK3248395.1"/>
    <property type="molecule type" value="Genomic_DNA"/>
</dbReference>
<feature type="transmembrane region" description="Helical" evidence="2">
    <location>
        <begin position="12"/>
        <end position="37"/>
    </location>
</feature>
<feature type="compositionally biased region" description="Polar residues" evidence="1">
    <location>
        <begin position="187"/>
        <end position="203"/>
    </location>
</feature>
<keyword evidence="5" id="KW-1185">Reference proteome</keyword>
<dbReference type="AlphaFoldDB" id="A0AAE0F2V8"/>
<keyword evidence="3" id="KW-0732">Signal</keyword>
<feature type="chain" id="PRO_5041979193" evidence="3">
    <location>
        <begin position="18"/>
        <end position="210"/>
    </location>
</feature>
<evidence type="ECO:0000313" key="4">
    <source>
        <dbReference type="EMBL" id="KAK3248395.1"/>
    </source>
</evidence>
<gene>
    <name evidence="4" type="ORF">CYMTET_42136</name>
</gene>
<evidence type="ECO:0000256" key="1">
    <source>
        <dbReference type="SAM" id="MobiDB-lite"/>
    </source>
</evidence>
<evidence type="ECO:0000313" key="5">
    <source>
        <dbReference type="Proteomes" id="UP001190700"/>
    </source>
</evidence>
<reference evidence="4 5" key="1">
    <citation type="journal article" date="2015" name="Genome Biol. Evol.">
        <title>Comparative Genomics of a Bacterivorous Green Alga Reveals Evolutionary Causalities and Consequences of Phago-Mixotrophic Mode of Nutrition.</title>
        <authorList>
            <person name="Burns J.A."/>
            <person name="Paasch A."/>
            <person name="Narechania A."/>
            <person name="Kim E."/>
        </authorList>
    </citation>
    <scope>NUCLEOTIDE SEQUENCE [LARGE SCALE GENOMIC DNA]</scope>
    <source>
        <strain evidence="4 5">PLY_AMNH</strain>
    </source>
</reference>
<evidence type="ECO:0000256" key="3">
    <source>
        <dbReference type="SAM" id="SignalP"/>
    </source>
</evidence>
<organism evidence="4 5">
    <name type="scientific">Cymbomonas tetramitiformis</name>
    <dbReference type="NCBI Taxonomy" id="36881"/>
    <lineage>
        <taxon>Eukaryota</taxon>
        <taxon>Viridiplantae</taxon>
        <taxon>Chlorophyta</taxon>
        <taxon>Pyramimonadophyceae</taxon>
        <taxon>Pyramimonadales</taxon>
        <taxon>Pyramimonadaceae</taxon>
        <taxon>Cymbomonas</taxon>
    </lineage>
</organism>
<keyword evidence="2" id="KW-0812">Transmembrane</keyword>
<name>A0AAE0F2V8_9CHLO</name>
<proteinExistence type="predicted"/>